<dbReference type="PANTHER" id="PTHR37542:SF1">
    <property type="entry name" value="PRION-INHIBITION AND PROPAGATION HELO DOMAIN-CONTAINING PROTEIN"/>
    <property type="match status" value="1"/>
</dbReference>
<dbReference type="InterPro" id="IPR029498">
    <property type="entry name" value="HeLo_dom"/>
</dbReference>
<protein>
    <submittedName>
        <fullName evidence="2">Prion-inhibition and propagation-domain-containing protein</fullName>
    </submittedName>
</protein>
<evidence type="ECO:0000313" key="2">
    <source>
        <dbReference type="EMBL" id="KAJ4490028.1"/>
    </source>
</evidence>
<keyword evidence="2" id="KW-0034">Amyloid</keyword>
<evidence type="ECO:0000313" key="3">
    <source>
        <dbReference type="Proteomes" id="UP001150266"/>
    </source>
</evidence>
<comment type="caution">
    <text evidence="2">The sequence shown here is derived from an EMBL/GenBank/DDBJ whole genome shotgun (WGS) entry which is preliminary data.</text>
</comment>
<keyword evidence="2" id="KW-0640">Prion</keyword>
<dbReference type="Proteomes" id="UP001150266">
    <property type="component" value="Unassembled WGS sequence"/>
</dbReference>
<dbReference type="Pfam" id="PF14479">
    <property type="entry name" value="HeLo"/>
    <property type="match status" value="1"/>
</dbReference>
<accession>A0A9W9DWS6</accession>
<dbReference type="PANTHER" id="PTHR37542">
    <property type="entry name" value="HELO DOMAIN-CONTAINING PROTEIN-RELATED"/>
    <property type="match status" value="1"/>
</dbReference>
<dbReference type="InterPro" id="IPR038305">
    <property type="entry name" value="HeLo_sf"/>
</dbReference>
<dbReference type="Gene3D" id="1.20.120.1020">
    <property type="entry name" value="Prion-inhibition and propagation, HeLo domain"/>
    <property type="match status" value="1"/>
</dbReference>
<name>A0A9W9DWS6_9AGAR</name>
<keyword evidence="3" id="KW-1185">Reference proteome</keyword>
<dbReference type="SUPFAM" id="SSF56112">
    <property type="entry name" value="Protein kinase-like (PK-like)"/>
    <property type="match status" value="1"/>
</dbReference>
<dbReference type="AlphaFoldDB" id="A0A9W9DWS6"/>
<proteinExistence type="predicted"/>
<organism evidence="2 3">
    <name type="scientific">Lentinula aciculospora</name>
    <dbReference type="NCBI Taxonomy" id="153920"/>
    <lineage>
        <taxon>Eukaryota</taxon>
        <taxon>Fungi</taxon>
        <taxon>Dikarya</taxon>
        <taxon>Basidiomycota</taxon>
        <taxon>Agaricomycotina</taxon>
        <taxon>Agaricomycetes</taxon>
        <taxon>Agaricomycetidae</taxon>
        <taxon>Agaricales</taxon>
        <taxon>Marasmiineae</taxon>
        <taxon>Omphalotaceae</taxon>
        <taxon>Lentinula</taxon>
    </lineage>
</organism>
<sequence length="619" mass="70793">MTDPISAISFAAELFSMTMDAYKLFRKALAFPDSAEKLVLRLKVEYIRLQLWGRNSGLDRGYLPLRFKPFEDVILDLLKRLVMLFQDSSKLREKYGLLPMDDSANIPKDFGTSETQRSASFVRIKVAWRGIAKFERDRSGVVASSASSPKGTEPLQQTTGRLVKSESASIKSRLQWAISSQSQFEQLILEIRGFTDSLNNLLLESQQLTLVHDWGKVQLNMLSRVDDVGSLRLVQAATEGFHEYEEIFDMAARKAIVVADRLPTRLSSGDQTAPEIQVINNDRSIAVMRKADFDLPLSFRDDARCLARYQNSDHPSSLVIIEKKRYPAELSAQHRESLRMRLKALIHLLNSSHRDRQNLPSCMGYWHDPEDSCWCLVYSIPSPILDDGTTPRLQSSPIQLRTLLDLIRDPVVRPPLEHRIQLASSIAGVLSRLFGSQWLHKSIRSENIVFISKAGRQPLLTSSPLIIGFEYSRQYTELASIDLVDLDLDQSLYRHPEYQGNERDRKKYRMAYDVYSFGLMLAEIALWTPVLTIYQERLKRRPIERNPAFLEPQAMNLREEMVKITERQLAFKIGSGYRDVVLWCLKQTQGFMAADSGLAADFYAKVVVPLETISKMFRF</sequence>
<dbReference type="EMBL" id="JAOTPV010000001">
    <property type="protein sequence ID" value="KAJ4490028.1"/>
    <property type="molecule type" value="Genomic_DNA"/>
</dbReference>
<dbReference type="Gene3D" id="1.10.510.10">
    <property type="entry name" value="Transferase(Phosphotransferase) domain 1"/>
    <property type="match status" value="1"/>
</dbReference>
<evidence type="ECO:0000259" key="1">
    <source>
        <dbReference type="Pfam" id="PF14479"/>
    </source>
</evidence>
<dbReference type="OrthoDB" id="1911848at2759"/>
<reference evidence="2" key="1">
    <citation type="submission" date="2022-08" db="EMBL/GenBank/DDBJ databases">
        <title>A Global Phylogenomic Analysis of the Shiitake Genus Lentinula.</title>
        <authorList>
            <consortium name="DOE Joint Genome Institute"/>
            <person name="Sierra-Patev S."/>
            <person name="Min B."/>
            <person name="Naranjo-Ortiz M."/>
            <person name="Looney B."/>
            <person name="Konkel Z."/>
            <person name="Slot J.C."/>
            <person name="Sakamoto Y."/>
            <person name="Steenwyk J.L."/>
            <person name="Rokas A."/>
            <person name="Carro J."/>
            <person name="Camarero S."/>
            <person name="Ferreira P."/>
            <person name="Molpeceres G."/>
            <person name="Ruiz-Duenas F.J."/>
            <person name="Serrano A."/>
            <person name="Henrissat B."/>
            <person name="Drula E."/>
            <person name="Hughes K.W."/>
            <person name="Mata J.L."/>
            <person name="Ishikawa N.K."/>
            <person name="Vargas-Isla R."/>
            <person name="Ushijima S."/>
            <person name="Smith C.A."/>
            <person name="Ahrendt S."/>
            <person name="Andreopoulos W."/>
            <person name="He G."/>
            <person name="Labutti K."/>
            <person name="Lipzen A."/>
            <person name="Ng V."/>
            <person name="Riley R."/>
            <person name="Sandor L."/>
            <person name="Barry K."/>
            <person name="Martinez A.T."/>
            <person name="Xiao Y."/>
            <person name="Gibbons J.G."/>
            <person name="Terashima K."/>
            <person name="Grigoriev I.V."/>
            <person name="Hibbett D.S."/>
        </authorList>
    </citation>
    <scope>NUCLEOTIDE SEQUENCE</scope>
    <source>
        <strain evidence="2">JLM2183</strain>
    </source>
</reference>
<feature type="non-terminal residue" evidence="2">
    <location>
        <position position="1"/>
    </location>
</feature>
<dbReference type="InterPro" id="IPR011009">
    <property type="entry name" value="Kinase-like_dom_sf"/>
</dbReference>
<gene>
    <name evidence="2" type="ORF">J3R30DRAFT_3418334</name>
</gene>
<feature type="domain" description="Prion-inhibition and propagation HeLo" evidence="1">
    <location>
        <begin position="5"/>
        <end position="233"/>
    </location>
</feature>